<dbReference type="RefSeq" id="WP_343771773.1">
    <property type="nucleotide sequence ID" value="NZ_BAAADV010000001.1"/>
</dbReference>
<evidence type="ECO:0000313" key="1">
    <source>
        <dbReference type="EMBL" id="GAA0660266.1"/>
    </source>
</evidence>
<keyword evidence="2" id="KW-1185">Reference proteome</keyword>
<dbReference type="EMBL" id="BAAADV010000001">
    <property type="protein sequence ID" value="GAA0660266.1"/>
    <property type="molecule type" value="Genomic_DNA"/>
</dbReference>
<reference evidence="1 2" key="1">
    <citation type="journal article" date="2019" name="Int. J. Syst. Evol. Microbiol.">
        <title>The Global Catalogue of Microorganisms (GCM) 10K type strain sequencing project: providing services to taxonomists for standard genome sequencing and annotation.</title>
        <authorList>
            <consortium name="The Broad Institute Genomics Platform"/>
            <consortium name="The Broad Institute Genome Sequencing Center for Infectious Disease"/>
            <person name="Wu L."/>
            <person name="Ma J."/>
        </authorList>
    </citation>
    <scope>NUCLEOTIDE SEQUENCE [LARGE SCALE GENOMIC DNA]</scope>
    <source>
        <strain evidence="1 2">JCM 16328</strain>
    </source>
</reference>
<comment type="caution">
    <text evidence="1">The sequence shown here is derived from an EMBL/GenBank/DDBJ whole genome shotgun (WGS) entry which is preliminary data.</text>
</comment>
<dbReference type="Pfam" id="PF26047">
    <property type="entry name" value="DUF8015"/>
    <property type="match status" value="1"/>
</dbReference>
<accession>A0AAV3T6L7</accession>
<organism evidence="1 2">
    <name type="scientific">Natronoarchaeum mannanilyticum</name>
    <dbReference type="NCBI Taxonomy" id="926360"/>
    <lineage>
        <taxon>Archaea</taxon>
        <taxon>Methanobacteriati</taxon>
        <taxon>Methanobacteriota</taxon>
        <taxon>Stenosarchaea group</taxon>
        <taxon>Halobacteria</taxon>
        <taxon>Halobacteriales</taxon>
        <taxon>Natronoarchaeaceae</taxon>
    </lineage>
</organism>
<proteinExistence type="predicted"/>
<dbReference type="InterPro" id="IPR058328">
    <property type="entry name" value="DUF8015"/>
</dbReference>
<protein>
    <submittedName>
        <fullName evidence="1">Uncharacterized protein</fullName>
    </submittedName>
</protein>
<sequence>MASRHDVVLAVLPFLVLSGIVVQSFAGVLERVAGIGGGFEQLPLAIPGILAAAALVGHEIAISPPTAEDC</sequence>
<evidence type="ECO:0000313" key="2">
    <source>
        <dbReference type="Proteomes" id="UP001500420"/>
    </source>
</evidence>
<dbReference type="AlphaFoldDB" id="A0AAV3T6L7"/>
<name>A0AAV3T6L7_9EURY</name>
<gene>
    <name evidence="1" type="ORF">GCM10009020_00250</name>
</gene>
<dbReference type="Proteomes" id="UP001500420">
    <property type="component" value="Unassembled WGS sequence"/>
</dbReference>